<reference evidence="2" key="2">
    <citation type="submission" date="2015-01" db="EMBL/GenBank/DDBJ databases">
        <title>Evolutionary Origins and Diversification of the Mycorrhizal Mutualists.</title>
        <authorList>
            <consortium name="DOE Joint Genome Institute"/>
            <consortium name="Mycorrhizal Genomics Consortium"/>
            <person name="Kohler A."/>
            <person name="Kuo A."/>
            <person name="Nagy L.G."/>
            <person name="Floudas D."/>
            <person name="Copeland A."/>
            <person name="Barry K.W."/>
            <person name="Cichocki N."/>
            <person name="Veneault-Fourrey C."/>
            <person name="LaButti K."/>
            <person name="Lindquist E.A."/>
            <person name="Lipzen A."/>
            <person name="Lundell T."/>
            <person name="Morin E."/>
            <person name="Murat C."/>
            <person name="Riley R."/>
            <person name="Ohm R."/>
            <person name="Sun H."/>
            <person name="Tunlid A."/>
            <person name="Henrissat B."/>
            <person name="Grigoriev I.V."/>
            <person name="Hibbett D.S."/>
            <person name="Martin F."/>
        </authorList>
    </citation>
    <scope>NUCLEOTIDE SEQUENCE [LARGE SCALE GENOMIC DNA]</scope>
    <source>
        <strain evidence="2">h7</strain>
    </source>
</reference>
<sequence>MFHDIFTMHQVMSHKGELPSFTRNEAYSSSLISEGVLTFAQISQERGRQYPWHQRLWLWIIRHHMVHGGIIFKKLFLQGQFHFKTNDALRQMIEGDLEDE</sequence>
<dbReference type="Proteomes" id="UP000053424">
    <property type="component" value="Unassembled WGS sequence"/>
</dbReference>
<gene>
    <name evidence="1" type="ORF">M413DRAFT_354147</name>
</gene>
<dbReference type="HOGENOM" id="CLU_2306497_0_0_1"/>
<proteinExistence type="predicted"/>
<dbReference type="EMBL" id="KN831773">
    <property type="protein sequence ID" value="KIM44476.1"/>
    <property type="molecule type" value="Genomic_DNA"/>
</dbReference>
<dbReference type="AlphaFoldDB" id="A0A0C3CL14"/>
<reference evidence="1 2" key="1">
    <citation type="submission" date="2014-04" db="EMBL/GenBank/DDBJ databases">
        <authorList>
            <consortium name="DOE Joint Genome Institute"/>
            <person name="Kuo A."/>
            <person name="Gay G."/>
            <person name="Dore J."/>
            <person name="Kohler A."/>
            <person name="Nagy L.G."/>
            <person name="Floudas D."/>
            <person name="Copeland A."/>
            <person name="Barry K.W."/>
            <person name="Cichocki N."/>
            <person name="Veneault-Fourrey C."/>
            <person name="LaButti K."/>
            <person name="Lindquist E.A."/>
            <person name="Lipzen A."/>
            <person name="Lundell T."/>
            <person name="Morin E."/>
            <person name="Murat C."/>
            <person name="Sun H."/>
            <person name="Tunlid A."/>
            <person name="Henrissat B."/>
            <person name="Grigoriev I.V."/>
            <person name="Hibbett D.S."/>
            <person name="Martin F."/>
            <person name="Nordberg H.P."/>
            <person name="Cantor M.N."/>
            <person name="Hua S.X."/>
        </authorList>
    </citation>
    <scope>NUCLEOTIDE SEQUENCE [LARGE SCALE GENOMIC DNA]</scope>
    <source>
        <strain evidence="2">h7</strain>
    </source>
</reference>
<evidence type="ECO:0000313" key="1">
    <source>
        <dbReference type="EMBL" id="KIM44476.1"/>
    </source>
</evidence>
<protein>
    <submittedName>
        <fullName evidence="1">Uncharacterized protein</fullName>
    </submittedName>
</protein>
<name>A0A0C3CL14_HEBCY</name>
<evidence type="ECO:0000313" key="2">
    <source>
        <dbReference type="Proteomes" id="UP000053424"/>
    </source>
</evidence>
<accession>A0A0C3CL14</accession>
<organism evidence="1 2">
    <name type="scientific">Hebeloma cylindrosporum</name>
    <dbReference type="NCBI Taxonomy" id="76867"/>
    <lineage>
        <taxon>Eukaryota</taxon>
        <taxon>Fungi</taxon>
        <taxon>Dikarya</taxon>
        <taxon>Basidiomycota</taxon>
        <taxon>Agaricomycotina</taxon>
        <taxon>Agaricomycetes</taxon>
        <taxon>Agaricomycetidae</taxon>
        <taxon>Agaricales</taxon>
        <taxon>Agaricineae</taxon>
        <taxon>Hymenogastraceae</taxon>
        <taxon>Hebeloma</taxon>
    </lineage>
</organism>
<keyword evidence="2" id="KW-1185">Reference proteome</keyword>